<dbReference type="OrthoDB" id="9944568at2759"/>
<keyword evidence="4" id="KW-1185">Reference proteome</keyword>
<sequence length="137" mass="14845">MAPRPVHRATRKTHRAIKGRGEGLHAHRTRTARAVCVDTRNSVISFPESKEQYPDFPSKNGGVAGGAIELKRPAGAHCHGAKAAGREDGGADRLLARKKLYIASAVCLVFMIGEVIGTKIRAQSLLGERQRLRAEDL</sequence>
<keyword evidence="2" id="KW-0472">Membrane</keyword>
<organism evidence="3 4">
    <name type="scientific">Liparis tanakae</name>
    <name type="common">Tanaka's snailfish</name>
    <dbReference type="NCBI Taxonomy" id="230148"/>
    <lineage>
        <taxon>Eukaryota</taxon>
        <taxon>Metazoa</taxon>
        <taxon>Chordata</taxon>
        <taxon>Craniata</taxon>
        <taxon>Vertebrata</taxon>
        <taxon>Euteleostomi</taxon>
        <taxon>Actinopterygii</taxon>
        <taxon>Neopterygii</taxon>
        <taxon>Teleostei</taxon>
        <taxon>Neoteleostei</taxon>
        <taxon>Acanthomorphata</taxon>
        <taxon>Eupercaria</taxon>
        <taxon>Perciformes</taxon>
        <taxon>Cottioidei</taxon>
        <taxon>Cottales</taxon>
        <taxon>Liparidae</taxon>
        <taxon>Liparis</taxon>
    </lineage>
</organism>
<feature type="transmembrane region" description="Helical" evidence="2">
    <location>
        <begin position="100"/>
        <end position="120"/>
    </location>
</feature>
<accession>A0A4Z2FW36</accession>
<gene>
    <name evidence="3" type="primary">Slc30a2_3</name>
    <name evidence="3" type="ORF">EYF80_044375</name>
</gene>
<proteinExistence type="predicted"/>
<keyword evidence="2" id="KW-1133">Transmembrane helix</keyword>
<evidence type="ECO:0000313" key="4">
    <source>
        <dbReference type="Proteomes" id="UP000314294"/>
    </source>
</evidence>
<evidence type="ECO:0000256" key="2">
    <source>
        <dbReference type="SAM" id="Phobius"/>
    </source>
</evidence>
<evidence type="ECO:0000313" key="3">
    <source>
        <dbReference type="EMBL" id="TNN45429.1"/>
    </source>
</evidence>
<comment type="caution">
    <text evidence="3">The sequence shown here is derived from an EMBL/GenBank/DDBJ whole genome shotgun (WGS) entry which is preliminary data.</text>
</comment>
<keyword evidence="2" id="KW-0812">Transmembrane</keyword>
<evidence type="ECO:0000256" key="1">
    <source>
        <dbReference type="SAM" id="MobiDB-lite"/>
    </source>
</evidence>
<feature type="compositionally biased region" description="Basic residues" evidence="1">
    <location>
        <begin position="1"/>
        <end position="18"/>
    </location>
</feature>
<dbReference type="Proteomes" id="UP000314294">
    <property type="component" value="Unassembled WGS sequence"/>
</dbReference>
<name>A0A4Z2FW36_9TELE</name>
<dbReference type="EMBL" id="SRLO01000847">
    <property type="protein sequence ID" value="TNN45429.1"/>
    <property type="molecule type" value="Genomic_DNA"/>
</dbReference>
<dbReference type="AlphaFoldDB" id="A0A4Z2FW36"/>
<protein>
    <submittedName>
        <fullName evidence="3">Zinc transporter 2</fullName>
    </submittedName>
</protein>
<reference evidence="3 4" key="1">
    <citation type="submission" date="2019-03" db="EMBL/GenBank/DDBJ databases">
        <title>First draft genome of Liparis tanakae, snailfish: a comprehensive survey of snailfish specific genes.</title>
        <authorList>
            <person name="Kim W."/>
            <person name="Song I."/>
            <person name="Jeong J.-H."/>
            <person name="Kim D."/>
            <person name="Kim S."/>
            <person name="Ryu S."/>
            <person name="Song J.Y."/>
            <person name="Lee S.K."/>
        </authorList>
    </citation>
    <scope>NUCLEOTIDE SEQUENCE [LARGE SCALE GENOMIC DNA]</scope>
    <source>
        <tissue evidence="3">Muscle</tissue>
    </source>
</reference>
<feature type="region of interest" description="Disordered" evidence="1">
    <location>
        <begin position="1"/>
        <end position="26"/>
    </location>
</feature>